<accession>A0A3D9UPG7</accession>
<keyword evidence="3" id="KW-1185">Reference proteome</keyword>
<name>A0A3D9UPG7_9MICO</name>
<sequence>MSGRDNPHVTGGDASGHGWWGKGNCKNDYADVYNCLYEYYTDGYWYKKACSPTKKLKPYGGSTWRTNARKKCNSESKLISWRNHVDVNVIDEPDTAEKPMNQAAIKCVAN</sequence>
<dbReference type="EMBL" id="QTUA01000001">
    <property type="protein sequence ID" value="REF31332.1"/>
    <property type="molecule type" value="Genomic_DNA"/>
</dbReference>
<reference evidence="2 3" key="1">
    <citation type="submission" date="2018-08" db="EMBL/GenBank/DDBJ databases">
        <title>Sequencing the genomes of 1000 actinobacteria strains.</title>
        <authorList>
            <person name="Klenk H.-P."/>
        </authorList>
    </citation>
    <scope>NUCLEOTIDE SEQUENCE [LARGE SCALE GENOMIC DNA]</scope>
    <source>
        <strain evidence="2 3">DSM 22967</strain>
    </source>
</reference>
<feature type="region of interest" description="Disordered" evidence="1">
    <location>
        <begin position="1"/>
        <end position="23"/>
    </location>
</feature>
<evidence type="ECO:0000256" key="1">
    <source>
        <dbReference type="SAM" id="MobiDB-lite"/>
    </source>
</evidence>
<organism evidence="2 3">
    <name type="scientific">Calidifontibacter indicus</name>
    <dbReference type="NCBI Taxonomy" id="419650"/>
    <lineage>
        <taxon>Bacteria</taxon>
        <taxon>Bacillati</taxon>
        <taxon>Actinomycetota</taxon>
        <taxon>Actinomycetes</taxon>
        <taxon>Micrococcales</taxon>
        <taxon>Dermacoccaceae</taxon>
        <taxon>Calidifontibacter</taxon>
    </lineage>
</organism>
<proteinExistence type="predicted"/>
<dbReference type="AlphaFoldDB" id="A0A3D9UPG7"/>
<comment type="caution">
    <text evidence="2">The sequence shown here is derived from an EMBL/GenBank/DDBJ whole genome shotgun (WGS) entry which is preliminary data.</text>
</comment>
<evidence type="ECO:0000313" key="2">
    <source>
        <dbReference type="EMBL" id="REF31332.1"/>
    </source>
</evidence>
<dbReference type="Proteomes" id="UP000256253">
    <property type="component" value="Unassembled WGS sequence"/>
</dbReference>
<gene>
    <name evidence="2" type="ORF">DFJ65_2392</name>
</gene>
<protein>
    <submittedName>
        <fullName evidence="2">Uncharacterized protein</fullName>
    </submittedName>
</protein>
<evidence type="ECO:0000313" key="3">
    <source>
        <dbReference type="Proteomes" id="UP000256253"/>
    </source>
</evidence>